<keyword evidence="3" id="KW-0812">Transmembrane</keyword>
<evidence type="ECO:0000256" key="2">
    <source>
        <dbReference type="ARBA" id="ARBA00012180"/>
    </source>
</evidence>
<dbReference type="PROSITE" id="PS50878">
    <property type="entry name" value="RT_POL"/>
    <property type="match status" value="1"/>
</dbReference>
<accession>A0AAE0RLP2</accession>
<dbReference type="PANTHER" id="PTHR47027">
    <property type="entry name" value="REVERSE TRANSCRIPTASE DOMAIN-CONTAINING PROTEIN"/>
    <property type="match status" value="1"/>
</dbReference>
<reference evidence="5" key="1">
    <citation type="submission" date="2023-06" db="EMBL/GenBank/DDBJ databases">
        <title>Male Hemibagrus guttatus genome.</title>
        <authorList>
            <person name="Bian C."/>
        </authorList>
    </citation>
    <scope>NUCLEOTIDE SEQUENCE</scope>
    <source>
        <strain evidence="5">Male_cb2023</strain>
        <tissue evidence="5">Muscle</tissue>
    </source>
</reference>
<dbReference type="Pfam" id="PF07686">
    <property type="entry name" value="V-set"/>
    <property type="match status" value="1"/>
</dbReference>
<dbReference type="InterPro" id="IPR036179">
    <property type="entry name" value="Ig-like_dom_sf"/>
</dbReference>
<sequence length="487" mass="56387">MEKYRDGQRELHCVFVDLEKAYDRVPREELWYCMRKSGVAEKYVRVVQDMYERSRTVVRCAVGQTEEFKVEVGLHQGSALSPFLFAIVMDQLSEEVRQESPWTMMFADDIVICSESREQVEENLERWRFALERRGMKVSRSKTEYMCVNEREGSGTVRLQGEEVKKVQEFKYLGSTVQSNGECGKEVKKRVQAGWNGWRKVWGVLCERKISARIKGKVYRTVVRAAMLYGLETVSLRKRQESELEVAELKMLRFSLGVTRLDRIRNEYIRGTAHVGRLGDKVREARLRWFGHVQRRESSDDRCVPLFVSVEATAVINCPVSNGDQDGVYLYRQLDENSNEDTVMYYYKDGTLSPEPPFKHRLETNENFGNFSVSLKNVSKHDGGVYWCLFNKLDHKTRSERTCLLVQSGTIVVFREESDILEKLIFRGVIGGLSFFILLLLIILAKLCHDRGNYTPKQQASSNGVYEVMRGNTGKALINPEYESTRR</sequence>
<dbReference type="InterPro" id="IPR043128">
    <property type="entry name" value="Rev_trsase/Diguanyl_cyclase"/>
</dbReference>
<evidence type="ECO:0000256" key="1">
    <source>
        <dbReference type="ARBA" id="ARBA00010879"/>
    </source>
</evidence>
<dbReference type="InterPro" id="IPR043502">
    <property type="entry name" value="DNA/RNA_pol_sf"/>
</dbReference>
<proteinExistence type="inferred from homology"/>
<dbReference type="SUPFAM" id="SSF56672">
    <property type="entry name" value="DNA/RNA polymerases"/>
    <property type="match status" value="1"/>
</dbReference>
<comment type="caution">
    <text evidence="5">The sequence shown here is derived from an EMBL/GenBank/DDBJ whole genome shotgun (WGS) entry which is preliminary data.</text>
</comment>
<feature type="domain" description="Reverse transcriptase" evidence="4">
    <location>
        <begin position="1"/>
        <end position="177"/>
    </location>
</feature>
<dbReference type="Proteomes" id="UP001274896">
    <property type="component" value="Unassembled WGS sequence"/>
</dbReference>
<comment type="similarity">
    <text evidence="1">Belongs to the beta type-B retroviral polymerase family. HERV class-II K(HML-2) pol subfamily.</text>
</comment>
<dbReference type="Gene3D" id="2.60.40.10">
    <property type="entry name" value="Immunoglobulins"/>
    <property type="match status" value="1"/>
</dbReference>
<evidence type="ECO:0000259" key="4">
    <source>
        <dbReference type="PROSITE" id="PS50878"/>
    </source>
</evidence>
<dbReference type="InterPro" id="IPR000477">
    <property type="entry name" value="RT_dom"/>
</dbReference>
<evidence type="ECO:0000256" key="3">
    <source>
        <dbReference type="SAM" id="Phobius"/>
    </source>
</evidence>
<name>A0AAE0RLP2_9TELE</name>
<dbReference type="CDD" id="cd01650">
    <property type="entry name" value="RT_nLTR_like"/>
    <property type="match status" value="1"/>
</dbReference>
<organism evidence="5 6">
    <name type="scientific">Hemibagrus guttatus</name>
    <dbReference type="NCBI Taxonomy" id="175788"/>
    <lineage>
        <taxon>Eukaryota</taxon>
        <taxon>Metazoa</taxon>
        <taxon>Chordata</taxon>
        <taxon>Craniata</taxon>
        <taxon>Vertebrata</taxon>
        <taxon>Euteleostomi</taxon>
        <taxon>Actinopterygii</taxon>
        <taxon>Neopterygii</taxon>
        <taxon>Teleostei</taxon>
        <taxon>Ostariophysi</taxon>
        <taxon>Siluriformes</taxon>
        <taxon>Bagridae</taxon>
        <taxon>Hemibagrus</taxon>
    </lineage>
</organism>
<gene>
    <name evidence="5" type="ORF">QTP70_032705</name>
</gene>
<dbReference type="EC" id="3.1.26.4" evidence="2"/>
<keyword evidence="3" id="KW-1133">Transmembrane helix</keyword>
<dbReference type="EMBL" id="JAUCMX010000001">
    <property type="protein sequence ID" value="KAK3557650.1"/>
    <property type="molecule type" value="Genomic_DNA"/>
</dbReference>
<feature type="transmembrane region" description="Helical" evidence="3">
    <location>
        <begin position="424"/>
        <end position="445"/>
    </location>
</feature>
<dbReference type="InterPro" id="IPR013783">
    <property type="entry name" value="Ig-like_fold"/>
</dbReference>
<evidence type="ECO:0000313" key="6">
    <source>
        <dbReference type="Proteomes" id="UP001274896"/>
    </source>
</evidence>
<dbReference type="SUPFAM" id="SSF48726">
    <property type="entry name" value="Immunoglobulin"/>
    <property type="match status" value="1"/>
</dbReference>
<protein>
    <recommendedName>
        <fullName evidence="2">ribonuclease H</fullName>
        <ecNumber evidence="2">3.1.26.4</ecNumber>
    </recommendedName>
</protein>
<evidence type="ECO:0000313" key="5">
    <source>
        <dbReference type="EMBL" id="KAK3557650.1"/>
    </source>
</evidence>
<keyword evidence="6" id="KW-1185">Reference proteome</keyword>
<dbReference type="PANTHER" id="PTHR47027:SF28">
    <property type="entry name" value="ENDONUCLEASE-REVERSE TRANSCRIPTASE"/>
    <property type="match status" value="1"/>
</dbReference>
<dbReference type="InterPro" id="IPR013106">
    <property type="entry name" value="Ig_V-set"/>
</dbReference>
<dbReference type="Pfam" id="PF00078">
    <property type="entry name" value="RVT_1"/>
    <property type="match status" value="1"/>
</dbReference>
<dbReference type="AlphaFoldDB" id="A0AAE0RLP2"/>
<dbReference type="GO" id="GO:0004523">
    <property type="term" value="F:RNA-DNA hybrid ribonuclease activity"/>
    <property type="evidence" value="ECO:0007669"/>
    <property type="project" value="UniProtKB-EC"/>
</dbReference>
<keyword evidence="3" id="KW-0472">Membrane</keyword>
<dbReference type="Gene3D" id="3.30.70.270">
    <property type="match status" value="1"/>
</dbReference>
<dbReference type="InterPro" id="IPR003599">
    <property type="entry name" value="Ig_sub"/>
</dbReference>
<dbReference type="SMART" id="SM00409">
    <property type="entry name" value="IG"/>
    <property type="match status" value="1"/>
</dbReference>